<dbReference type="Pfam" id="PF05316">
    <property type="entry name" value="VAR1"/>
    <property type="match status" value="1"/>
</dbReference>
<dbReference type="RefSeq" id="YP_010041365.1">
    <property type="nucleotide sequence ID" value="NC_054201.1"/>
</dbReference>
<keyword evidence="5" id="KW-0687">Ribonucleoprotein</keyword>
<dbReference type="EMBL" id="MT577034">
    <property type="protein sequence ID" value="QPA36143.1"/>
    <property type="molecule type" value="Genomic_DNA"/>
</dbReference>
<evidence type="ECO:0000256" key="3">
    <source>
        <dbReference type="ARBA" id="ARBA00022980"/>
    </source>
</evidence>
<dbReference type="GeneID" id="63647853"/>
<dbReference type="GO" id="GO:0005840">
    <property type="term" value="C:ribosome"/>
    <property type="evidence" value="ECO:0007669"/>
    <property type="project" value="UniProtKB-KW"/>
</dbReference>
<accession>A0A873QIU7</accession>
<dbReference type="InterPro" id="IPR007980">
    <property type="entry name" value="Ribosomal_uS3m_fun"/>
</dbReference>
<dbReference type="AlphaFoldDB" id="A0A873QIU7"/>
<protein>
    <recommendedName>
        <fullName evidence="6">Small ribosomal subunit protein uS3m</fullName>
    </recommendedName>
</protein>
<keyword evidence="4 7" id="KW-0496">Mitochondrion</keyword>
<evidence type="ECO:0000256" key="2">
    <source>
        <dbReference type="ARBA" id="ARBA00010761"/>
    </source>
</evidence>
<dbReference type="GO" id="GO:0006412">
    <property type="term" value="P:translation"/>
    <property type="evidence" value="ECO:0007669"/>
    <property type="project" value="InterPro"/>
</dbReference>
<organism evidence="7">
    <name type="scientific">Pisolithus microcarpus</name>
    <dbReference type="NCBI Taxonomy" id="178872"/>
    <lineage>
        <taxon>Eukaryota</taxon>
        <taxon>Fungi</taxon>
        <taxon>Dikarya</taxon>
        <taxon>Basidiomycota</taxon>
        <taxon>Agaricomycotina</taxon>
        <taxon>Agaricomycetes</taxon>
        <taxon>Agaricomycetidae</taxon>
        <taxon>Boletales</taxon>
        <taxon>Sclerodermatineae</taxon>
        <taxon>Pisolithaceae</taxon>
        <taxon>Pisolithus</taxon>
    </lineage>
</organism>
<sequence length="445" mass="51967">MSKSLINLNNNKYVLPSVYSAYTDKLTVEQKKSDISPEYVLSNYNELTEDKQLIQIKGIDKVINRLNKITTTFETFSEINSSLKLITEMQRLNKEKVLPVNYHMFNPKPETKSVVSENLNLDFKLLNKYIDSELNKNYINNLEVKLPLNLLTNTDKQFKLRNYLQLITKFNSDIISSKNISYKFNNLNNKKITNIYTILHSAFLKMHCSISKPRMYFTNDLIIIKLFYFPIARIKKSLEAKKSVVYRNLINFFKLLKIKNRKKTNNKINLKSNNYTLNKINLIKQNLNYQSPFVEITEDKLEVLCEILSNLLHKPVQLEIVRLHYPFYDPNILANILGKITTYVKLRYIFNKLFKIAVIKNPTKMIQKNRFSVLPGYLTGISLNFAGRLPTQRIIPRKTVKTKNIGSVSRKKAILIETARFSNKNRRGSFSITISTGFYLANNIR</sequence>
<evidence type="ECO:0000256" key="5">
    <source>
        <dbReference type="ARBA" id="ARBA00023274"/>
    </source>
</evidence>
<evidence type="ECO:0000256" key="4">
    <source>
        <dbReference type="ARBA" id="ARBA00023128"/>
    </source>
</evidence>
<comment type="subcellular location">
    <subcellularLocation>
        <location evidence="1">Mitochondrion</location>
    </subcellularLocation>
</comment>
<dbReference type="GO" id="GO:1990904">
    <property type="term" value="C:ribonucleoprotein complex"/>
    <property type="evidence" value="ECO:0007669"/>
    <property type="project" value="UniProtKB-KW"/>
</dbReference>
<evidence type="ECO:0000256" key="1">
    <source>
        <dbReference type="ARBA" id="ARBA00004173"/>
    </source>
</evidence>
<evidence type="ECO:0000313" key="7">
    <source>
        <dbReference type="EMBL" id="QPA36143.1"/>
    </source>
</evidence>
<comment type="similarity">
    <text evidence="2">Belongs to the universal ribosomal protein uS3 family.</text>
</comment>
<name>A0A873QIU7_9AGAM</name>
<reference evidence="7" key="1">
    <citation type="submission" date="2020-06" db="EMBL/GenBank/DDBJ databases">
        <title>The complete mitochondrial genome of two Pisolithus species.</title>
        <authorList>
            <person name="Li Q."/>
        </authorList>
    </citation>
    <scope>NUCLEOTIDE SEQUENCE</scope>
</reference>
<geneLocation type="mitochondrion" evidence="7"/>
<dbReference type="GO" id="GO:0003735">
    <property type="term" value="F:structural constituent of ribosome"/>
    <property type="evidence" value="ECO:0007669"/>
    <property type="project" value="InterPro"/>
</dbReference>
<dbReference type="GO" id="GO:0005739">
    <property type="term" value="C:mitochondrion"/>
    <property type="evidence" value="ECO:0007669"/>
    <property type="project" value="UniProtKB-SubCell"/>
</dbReference>
<proteinExistence type="inferred from homology"/>
<evidence type="ECO:0000256" key="6">
    <source>
        <dbReference type="ARBA" id="ARBA00035157"/>
    </source>
</evidence>
<keyword evidence="3 7" id="KW-0689">Ribosomal protein</keyword>
<gene>
    <name evidence="7" type="primary">rps3</name>
</gene>